<name>A0A7K1HHL0_9BACT</name>
<dbReference type="AlphaFoldDB" id="A0A7K1HHL0"/>
<evidence type="ECO:0000313" key="4">
    <source>
        <dbReference type="Proteomes" id="UP000437446"/>
    </source>
</evidence>
<dbReference type="SUPFAM" id="SSF51126">
    <property type="entry name" value="Pectin lyase-like"/>
    <property type="match status" value="1"/>
</dbReference>
<feature type="chain" id="PRO_5029800813" description="DUF4957 domain-containing protein" evidence="2">
    <location>
        <begin position="20"/>
        <end position="324"/>
    </location>
</feature>
<dbReference type="Gene3D" id="2.160.20.10">
    <property type="entry name" value="Single-stranded right-handed beta-helix, Pectin lyase-like"/>
    <property type="match status" value="1"/>
</dbReference>
<feature type="region of interest" description="Disordered" evidence="1">
    <location>
        <begin position="273"/>
        <end position="298"/>
    </location>
</feature>
<sequence length="324" mass="35556">MKRILFSILVFVCAMGVKAQDMMVATLQSGEVSKVFYGADSFVEAYNAAQTGDLITLSPGTFNVTTISKSLKIQGTGYMDDPGKELYRTVLNATLSVESSIEGLLLEGVYLGDGIALNSSASVKNFVLKRCYFKYAEFQNGKTEDCQIEHCRIERLRIGDNAKEFSVVNSVVSNIYPNKENSTIFFTNTIIHQIDPGAIATFKNCILDSGYSHYKLHKNCTVSHCLYLVDGMLSNISSPTSCRKSTEDEIWEGEKNFSETDSYDLTEEAKNEYKGEDGTEVGIHGGAKPFTSTPSHPQITARDIATKTSGGKLKVNITVEVGDE</sequence>
<feature type="signal peptide" evidence="2">
    <location>
        <begin position="1"/>
        <end position="19"/>
    </location>
</feature>
<gene>
    <name evidence="3" type="ORF">GMD66_12750</name>
</gene>
<evidence type="ECO:0008006" key="5">
    <source>
        <dbReference type="Google" id="ProtNLM"/>
    </source>
</evidence>
<accession>A0A7K1HHL0</accession>
<evidence type="ECO:0000313" key="3">
    <source>
        <dbReference type="EMBL" id="MTU30061.1"/>
    </source>
</evidence>
<keyword evidence="2" id="KW-0732">Signal</keyword>
<comment type="caution">
    <text evidence="3">The sequence shown here is derived from an EMBL/GenBank/DDBJ whole genome shotgun (WGS) entry which is preliminary data.</text>
</comment>
<protein>
    <recommendedName>
        <fullName evidence="5">DUF4957 domain-containing protein</fullName>
    </recommendedName>
</protein>
<reference evidence="3 4" key="1">
    <citation type="journal article" date="2019" name="Nat. Med.">
        <title>A library of human gut bacterial isolates paired with longitudinal multiomics data enables mechanistic microbiome research.</title>
        <authorList>
            <person name="Poyet M."/>
            <person name="Groussin M."/>
            <person name="Gibbons S.M."/>
            <person name="Avila-Pacheco J."/>
            <person name="Jiang X."/>
            <person name="Kearney S.M."/>
            <person name="Perrotta A.R."/>
            <person name="Berdy B."/>
            <person name="Zhao S."/>
            <person name="Lieberman T.D."/>
            <person name="Swanson P.K."/>
            <person name="Smith M."/>
            <person name="Roesemann S."/>
            <person name="Alexander J.E."/>
            <person name="Rich S.A."/>
            <person name="Livny J."/>
            <person name="Vlamakis H."/>
            <person name="Clish C."/>
            <person name="Bullock K."/>
            <person name="Deik A."/>
            <person name="Scott J."/>
            <person name="Pierce K.A."/>
            <person name="Xavier R.J."/>
            <person name="Alm E.J."/>
        </authorList>
    </citation>
    <scope>NUCLEOTIDE SEQUENCE [LARGE SCALE GENOMIC DNA]</scope>
    <source>
        <strain evidence="3 4">BIOML-A25</strain>
    </source>
</reference>
<dbReference type="InterPro" id="IPR011050">
    <property type="entry name" value="Pectin_lyase_fold/virulence"/>
</dbReference>
<organism evidence="3 4">
    <name type="scientific">Parabacteroides merdae</name>
    <dbReference type="NCBI Taxonomy" id="46503"/>
    <lineage>
        <taxon>Bacteria</taxon>
        <taxon>Pseudomonadati</taxon>
        <taxon>Bacteroidota</taxon>
        <taxon>Bacteroidia</taxon>
        <taxon>Bacteroidales</taxon>
        <taxon>Tannerellaceae</taxon>
        <taxon>Parabacteroides</taxon>
    </lineage>
</organism>
<dbReference type="InterPro" id="IPR012334">
    <property type="entry name" value="Pectin_lyas_fold"/>
</dbReference>
<dbReference type="RefSeq" id="WP_129943559.1">
    <property type="nucleotide sequence ID" value="NZ_RCYQ01000006.1"/>
</dbReference>
<dbReference type="EMBL" id="WNCR01000005">
    <property type="protein sequence ID" value="MTU30061.1"/>
    <property type="molecule type" value="Genomic_DNA"/>
</dbReference>
<dbReference type="Proteomes" id="UP000437446">
    <property type="component" value="Unassembled WGS sequence"/>
</dbReference>
<evidence type="ECO:0000256" key="1">
    <source>
        <dbReference type="SAM" id="MobiDB-lite"/>
    </source>
</evidence>
<proteinExistence type="predicted"/>
<evidence type="ECO:0000256" key="2">
    <source>
        <dbReference type="SAM" id="SignalP"/>
    </source>
</evidence>